<gene>
    <name evidence="2" type="ORF">ACAOBT_LOCUS12361</name>
</gene>
<organism evidence="2 3">
    <name type="scientific">Acanthoscelides obtectus</name>
    <name type="common">Bean weevil</name>
    <name type="synonym">Bruchus obtectus</name>
    <dbReference type="NCBI Taxonomy" id="200917"/>
    <lineage>
        <taxon>Eukaryota</taxon>
        <taxon>Metazoa</taxon>
        <taxon>Ecdysozoa</taxon>
        <taxon>Arthropoda</taxon>
        <taxon>Hexapoda</taxon>
        <taxon>Insecta</taxon>
        <taxon>Pterygota</taxon>
        <taxon>Neoptera</taxon>
        <taxon>Endopterygota</taxon>
        <taxon>Coleoptera</taxon>
        <taxon>Polyphaga</taxon>
        <taxon>Cucujiformia</taxon>
        <taxon>Chrysomeloidea</taxon>
        <taxon>Chrysomelidae</taxon>
        <taxon>Bruchinae</taxon>
        <taxon>Bruchini</taxon>
        <taxon>Acanthoscelides</taxon>
    </lineage>
</organism>
<dbReference type="SMART" id="SM00355">
    <property type="entry name" value="ZnF_C2H2"/>
    <property type="match status" value="3"/>
</dbReference>
<accession>A0A9P0KRD8</accession>
<dbReference type="EMBL" id="CAKOFQ010006852">
    <property type="protein sequence ID" value="CAH1976879.1"/>
    <property type="molecule type" value="Genomic_DNA"/>
</dbReference>
<feature type="domain" description="C2H2-type" evidence="1">
    <location>
        <begin position="169"/>
        <end position="190"/>
    </location>
</feature>
<sequence>MEEVGFQAVETDSKLFEHSNASGNLIFKCDTNENTKNTVSDRVPVPEITDQINIKIEPEEVKVESCLDNSEKYSVLEIMEEFVIKDECNDDDMFLGTTTETVSNSTLKQKTMVKQQSVACKKLSKNLVYCHSCNYSARSKYILVSHMKEHRDLKKHNNVQGSSYKHNTCIHCNAKYSCKMTLDNHVMRKHSDLVASVSSKTHECSHCAYKTTIKSSYRKHMLKHSKTAKTVDKSKSGICIHCKAKFKAAAESAESFSPAKSNSRTPCLNLKFLSQPLLALKDE</sequence>
<dbReference type="OrthoDB" id="3561125at2759"/>
<dbReference type="PROSITE" id="PS00028">
    <property type="entry name" value="ZINC_FINGER_C2H2_1"/>
    <property type="match status" value="1"/>
</dbReference>
<proteinExistence type="predicted"/>
<reference evidence="2" key="1">
    <citation type="submission" date="2022-03" db="EMBL/GenBank/DDBJ databases">
        <authorList>
            <person name="Sayadi A."/>
        </authorList>
    </citation>
    <scope>NUCLEOTIDE SEQUENCE</scope>
</reference>
<dbReference type="AlphaFoldDB" id="A0A9P0KRD8"/>
<comment type="caution">
    <text evidence="2">The sequence shown here is derived from an EMBL/GenBank/DDBJ whole genome shotgun (WGS) entry which is preliminary data.</text>
</comment>
<dbReference type="Proteomes" id="UP001152888">
    <property type="component" value="Unassembled WGS sequence"/>
</dbReference>
<evidence type="ECO:0000313" key="3">
    <source>
        <dbReference type="Proteomes" id="UP001152888"/>
    </source>
</evidence>
<protein>
    <recommendedName>
        <fullName evidence="1">C2H2-type domain-containing protein</fullName>
    </recommendedName>
</protein>
<evidence type="ECO:0000259" key="1">
    <source>
        <dbReference type="PROSITE" id="PS00028"/>
    </source>
</evidence>
<name>A0A9P0KRD8_ACAOB</name>
<dbReference type="InterPro" id="IPR013087">
    <property type="entry name" value="Znf_C2H2_type"/>
</dbReference>
<evidence type="ECO:0000313" key="2">
    <source>
        <dbReference type="EMBL" id="CAH1976879.1"/>
    </source>
</evidence>
<keyword evidence="3" id="KW-1185">Reference proteome</keyword>